<name>A0A916TD95_9SPHN</name>
<dbReference type="EMBL" id="BMIH01000004">
    <property type="protein sequence ID" value="GGB39660.1"/>
    <property type="molecule type" value="Genomic_DNA"/>
</dbReference>
<organism evidence="1 2">
    <name type="scientific">Sphingomonas metalli</name>
    <dbReference type="NCBI Taxonomy" id="1779358"/>
    <lineage>
        <taxon>Bacteria</taxon>
        <taxon>Pseudomonadati</taxon>
        <taxon>Pseudomonadota</taxon>
        <taxon>Alphaproteobacteria</taxon>
        <taxon>Sphingomonadales</taxon>
        <taxon>Sphingomonadaceae</taxon>
        <taxon>Sphingomonas</taxon>
    </lineage>
</organism>
<dbReference type="RefSeq" id="WP_188659940.1">
    <property type="nucleotide sequence ID" value="NZ_BMIH01000004.1"/>
</dbReference>
<reference evidence="1" key="1">
    <citation type="journal article" date="2014" name="Int. J. Syst. Evol. Microbiol.">
        <title>Complete genome sequence of Corynebacterium casei LMG S-19264T (=DSM 44701T), isolated from a smear-ripened cheese.</title>
        <authorList>
            <consortium name="US DOE Joint Genome Institute (JGI-PGF)"/>
            <person name="Walter F."/>
            <person name="Albersmeier A."/>
            <person name="Kalinowski J."/>
            <person name="Ruckert C."/>
        </authorList>
    </citation>
    <scope>NUCLEOTIDE SEQUENCE</scope>
    <source>
        <strain evidence="1">CGMCC 1.15330</strain>
    </source>
</reference>
<evidence type="ECO:0000313" key="2">
    <source>
        <dbReference type="Proteomes" id="UP000623067"/>
    </source>
</evidence>
<reference evidence="1" key="2">
    <citation type="submission" date="2020-09" db="EMBL/GenBank/DDBJ databases">
        <authorList>
            <person name="Sun Q."/>
            <person name="Zhou Y."/>
        </authorList>
    </citation>
    <scope>NUCLEOTIDE SEQUENCE</scope>
    <source>
        <strain evidence="1">CGMCC 1.15330</strain>
    </source>
</reference>
<comment type="caution">
    <text evidence="1">The sequence shown here is derived from an EMBL/GenBank/DDBJ whole genome shotgun (WGS) entry which is preliminary data.</text>
</comment>
<dbReference type="Proteomes" id="UP000623067">
    <property type="component" value="Unassembled WGS sequence"/>
</dbReference>
<evidence type="ECO:0000313" key="1">
    <source>
        <dbReference type="EMBL" id="GGB39660.1"/>
    </source>
</evidence>
<dbReference type="AlphaFoldDB" id="A0A916TD95"/>
<protein>
    <submittedName>
        <fullName evidence="1">Uncharacterized protein</fullName>
    </submittedName>
</protein>
<proteinExistence type="predicted"/>
<sequence>MTRSVRDWLLECPQVRSVSSLAREACASGLLDLREASARAIARGIRTSAAGAVFGQPPGYHVRVARMLSCRRMALRLQLVRDTLVLSGSLGRGVGISGDRRSSYLHIRRAIPATLAIAMAGRSLAEIVDLRMLPLRGFTVGDVEHEEYGITIRFNVPRVDLAEALASADRPLSPATSAR</sequence>
<keyword evidence="2" id="KW-1185">Reference proteome</keyword>
<gene>
    <name evidence="1" type="ORF">GCM10011380_31470</name>
</gene>
<accession>A0A916TD95</accession>